<dbReference type="Proteomes" id="UP000030765">
    <property type="component" value="Unassembled WGS sequence"/>
</dbReference>
<evidence type="ECO:0000313" key="2">
    <source>
        <dbReference type="EMBL" id="KFB41961.1"/>
    </source>
</evidence>
<dbReference type="AlphaFoldDB" id="A0A084VVG7"/>
<accession>A0A084VVG7</accession>
<proteinExistence type="predicted"/>
<feature type="region of interest" description="Disordered" evidence="1">
    <location>
        <begin position="1"/>
        <end position="22"/>
    </location>
</feature>
<gene>
    <name evidence="2" type="ORF">ZHAS_00009529</name>
</gene>
<name>A0A084VVG7_ANOSI</name>
<reference evidence="3" key="2">
    <citation type="submission" date="2020-05" db="UniProtKB">
        <authorList>
            <consortium name="EnsemblMetazoa"/>
        </authorList>
    </citation>
    <scope>IDENTIFICATION</scope>
</reference>
<reference evidence="2 4" key="1">
    <citation type="journal article" date="2014" name="BMC Genomics">
        <title>Genome sequence of Anopheles sinensis provides insight into genetics basis of mosquito competence for malaria parasites.</title>
        <authorList>
            <person name="Zhou D."/>
            <person name="Zhang D."/>
            <person name="Ding G."/>
            <person name="Shi L."/>
            <person name="Hou Q."/>
            <person name="Ye Y."/>
            <person name="Xu Y."/>
            <person name="Zhou H."/>
            <person name="Xiong C."/>
            <person name="Li S."/>
            <person name="Yu J."/>
            <person name="Hong S."/>
            <person name="Yu X."/>
            <person name="Zou P."/>
            <person name="Chen C."/>
            <person name="Chang X."/>
            <person name="Wang W."/>
            <person name="Lv Y."/>
            <person name="Sun Y."/>
            <person name="Ma L."/>
            <person name="Shen B."/>
            <person name="Zhu C."/>
        </authorList>
    </citation>
    <scope>NUCLEOTIDE SEQUENCE [LARGE SCALE GENOMIC DNA]</scope>
</reference>
<dbReference type="EMBL" id="KE525157">
    <property type="protein sequence ID" value="KFB41961.1"/>
    <property type="molecule type" value="Genomic_DNA"/>
</dbReference>
<organism evidence="2">
    <name type="scientific">Anopheles sinensis</name>
    <name type="common">Mosquito</name>
    <dbReference type="NCBI Taxonomy" id="74873"/>
    <lineage>
        <taxon>Eukaryota</taxon>
        <taxon>Metazoa</taxon>
        <taxon>Ecdysozoa</taxon>
        <taxon>Arthropoda</taxon>
        <taxon>Hexapoda</taxon>
        <taxon>Insecta</taxon>
        <taxon>Pterygota</taxon>
        <taxon>Neoptera</taxon>
        <taxon>Endopterygota</taxon>
        <taxon>Diptera</taxon>
        <taxon>Nematocera</taxon>
        <taxon>Culicoidea</taxon>
        <taxon>Culicidae</taxon>
        <taxon>Anophelinae</taxon>
        <taxon>Anopheles</taxon>
    </lineage>
</organism>
<dbReference type="VEuPathDB" id="VectorBase:ASIC009529"/>
<dbReference type="EnsemblMetazoa" id="ASIC009529-RA">
    <property type="protein sequence ID" value="ASIC009529-PA"/>
    <property type="gene ID" value="ASIC009529"/>
</dbReference>
<dbReference type="EMBL" id="ATLV01017177">
    <property type="status" value="NOT_ANNOTATED_CDS"/>
    <property type="molecule type" value="Genomic_DNA"/>
</dbReference>
<evidence type="ECO:0000256" key="1">
    <source>
        <dbReference type="SAM" id="MobiDB-lite"/>
    </source>
</evidence>
<evidence type="ECO:0000313" key="4">
    <source>
        <dbReference type="Proteomes" id="UP000030765"/>
    </source>
</evidence>
<evidence type="ECO:0000313" key="3">
    <source>
        <dbReference type="EnsemblMetazoa" id="ASIC009529-PA"/>
    </source>
</evidence>
<sequence length="98" mass="10770">MLTGNGVIKQTPRRRALEPGIRLAQLTPAQTDNLPPSPRPSLTSLRLLNQIKFPDHKSLAARFGLGAASAWGVSQVRGIRFSTPRYLRALARDMDGDH</sequence>
<keyword evidence="4" id="KW-1185">Reference proteome</keyword>
<protein>
    <submittedName>
        <fullName evidence="2 3">Uncharacterized protein</fullName>
    </submittedName>
</protein>